<dbReference type="PANTHER" id="PTHR43775:SF37">
    <property type="entry name" value="SI:DKEY-61P9.11"/>
    <property type="match status" value="1"/>
</dbReference>
<dbReference type="SUPFAM" id="SSF47336">
    <property type="entry name" value="ACP-like"/>
    <property type="match status" value="1"/>
</dbReference>
<feature type="domain" description="Carrier" evidence="3">
    <location>
        <begin position="12"/>
        <end position="86"/>
    </location>
</feature>
<dbReference type="EMBL" id="BAAABW010000026">
    <property type="protein sequence ID" value="GAA0366440.1"/>
    <property type="molecule type" value="Genomic_DNA"/>
</dbReference>
<evidence type="ECO:0000256" key="1">
    <source>
        <dbReference type="ARBA" id="ARBA00022450"/>
    </source>
</evidence>
<gene>
    <name evidence="4" type="ORF">GCM10010319_50440</name>
</gene>
<sequence>MTATTGEHPAGQPRTGLEKTLGDVWTRVLGTPVGMDDNFFDLGGDSLLAAELVASVESDLRVRLPRRGAAEFATVRRMAHWIATRTPEDAAERTLVRFAPPGGEHPALFCVHGMGGHVLVLGQLARRLEHRVRTYGFESVGRNDADRADRTVPAMAARYIRHMRRVQPHGPYLLGGYSMGGAVALEMAAALTAEGEQVAHVLLLDCDLRPPDIPAIRARAVEFVSRALGLDPPVTAPYEELDAAAAEICHRAGGERSGLTPRQVSRFAAVYLENARAMTGYEPPPYAGDMMLVHTREGTHGGGGTGPEDYGWGPYAAGGRFRAVQVPGDHWTLFTTHVSELAAVCETVLTPATRPTDRSMEQGARDDHS</sequence>
<dbReference type="Gene3D" id="3.40.50.1820">
    <property type="entry name" value="alpha/beta hydrolase"/>
    <property type="match status" value="1"/>
</dbReference>
<dbReference type="SMART" id="SM00824">
    <property type="entry name" value="PKS_TE"/>
    <property type="match status" value="1"/>
</dbReference>
<keyword evidence="2" id="KW-0597">Phosphoprotein</keyword>
<dbReference type="PROSITE" id="PS50075">
    <property type="entry name" value="CARRIER"/>
    <property type="match status" value="1"/>
</dbReference>
<dbReference type="InterPro" id="IPR020802">
    <property type="entry name" value="TesA-like"/>
</dbReference>
<dbReference type="PROSITE" id="PS00012">
    <property type="entry name" value="PHOSPHOPANTETHEINE"/>
    <property type="match status" value="1"/>
</dbReference>
<dbReference type="PANTHER" id="PTHR43775">
    <property type="entry name" value="FATTY ACID SYNTHASE"/>
    <property type="match status" value="1"/>
</dbReference>
<evidence type="ECO:0000313" key="4">
    <source>
        <dbReference type="EMBL" id="GAA0366440.1"/>
    </source>
</evidence>
<proteinExistence type="predicted"/>
<dbReference type="SUPFAM" id="SSF53474">
    <property type="entry name" value="alpha/beta-Hydrolases"/>
    <property type="match status" value="1"/>
</dbReference>
<dbReference type="InterPro" id="IPR029058">
    <property type="entry name" value="AB_hydrolase_fold"/>
</dbReference>
<dbReference type="InterPro" id="IPR009081">
    <property type="entry name" value="PP-bd_ACP"/>
</dbReference>
<protein>
    <recommendedName>
        <fullName evidence="3">Carrier domain-containing protein</fullName>
    </recommendedName>
</protein>
<evidence type="ECO:0000259" key="3">
    <source>
        <dbReference type="PROSITE" id="PS50075"/>
    </source>
</evidence>
<evidence type="ECO:0000313" key="5">
    <source>
        <dbReference type="Proteomes" id="UP001500063"/>
    </source>
</evidence>
<dbReference type="InterPro" id="IPR036736">
    <property type="entry name" value="ACP-like_sf"/>
</dbReference>
<accession>A0ABN0XKV3</accession>
<dbReference type="InterPro" id="IPR001031">
    <property type="entry name" value="Thioesterase"/>
</dbReference>
<keyword evidence="1" id="KW-0596">Phosphopantetheine</keyword>
<dbReference type="Pfam" id="PF00550">
    <property type="entry name" value="PP-binding"/>
    <property type="match status" value="1"/>
</dbReference>
<dbReference type="InterPro" id="IPR006162">
    <property type="entry name" value="Ppantetheine_attach_site"/>
</dbReference>
<dbReference type="Proteomes" id="UP001500063">
    <property type="component" value="Unassembled WGS sequence"/>
</dbReference>
<dbReference type="Gene3D" id="1.10.1200.10">
    <property type="entry name" value="ACP-like"/>
    <property type="match status" value="1"/>
</dbReference>
<dbReference type="RefSeq" id="WP_344121162.1">
    <property type="nucleotide sequence ID" value="NZ_BAAABW010000026.1"/>
</dbReference>
<organism evidence="4 5">
    <name type="scientific">Streptomyces blastmyceticus</name>
    <dbReference type="NCBI Taxonomy" id="68180"/>
    <lineage>
        <taxon>Bacteria</taxon>
        <taxon>Bacillati</taxon>
        <taxon>Actinomycetota</taxon>
        <taxon>Actinomycetes</taxon>
        <taxon>Kitasatosporales</taxon>
        <taxon>Streptomycetaceae</taxon>
        <taxon>Streptomyces</taxon>
    </lineage>
</organism>
<comment type="caution">
    <text evidence="4">The sequence shown here is derived from an EMBL/GenBank/DDBJ whole genome shotgun (WGS) entry which is preliminary data.</text>
</comment>
<keyword evidence="5" id="KW-1185">Reference proteome</keyword>
<reference evidence="4 5" key="1">
    <citation type="journal article" date="2019" name="Int. J. Syst. Evol. Microbiol.">
        <title>The Global Catalogue of Microorganisms (GCM) 10K type strain sequencing project: providing services to taxonomists for standard genome sequencing and annotation.</title>
        <authorList>
            <consortium name="The Broad Institute Genomics Platform"/>
            <consortium name="The Broad Institute Genome Sequencing Center for Infectious Disease"/>
            <person name="Wu L."/>
            <person name="Ma J."/>
        </authorList>
    </citation>
    <scope>NUCLEOTIDE SEQUENCE [LARGE SCALE GENOMIC DNA]</scope>
    <source>
        <strain evidence="4 5">JCM 4565</strain>
    </source>
</reference>
<dbReference type="SMART" id="SM00823">
    <property type="entry name" value="PKS_PP"/>
    <property type="match status" value="1"/>
</dbReference>
<dbReference type="InterPro" id="IPR050091">
    <property type="entry name" value="PKS_NRPS_Biosynth_Enz"/>
</dbReference>
<evidence type="ECO:0000256" key="2">
    <source>
        <dbReference type="ARBA" id="ARBA00022553"/>
    </source>
</evidence>
<dbReference type="Pfam" id="PF00975">
    <property type="entry name" value="Thioesterase"/>
    <property type="match status" value="1"/>
</dbReference>
<name>A0ABN0XKV3_9ACTN</name>
<dbReference type="InterPro" id="IPR020806">
    <property type="entry name" value="PKS_PP-bd"/>
</dbReference>